<reference evidence="1" key="1">
    <citation type="submission" date="2021-02" db="EMBL/GenBank/DDBJ databases">
        <title>Psilocybe cubensis genome.</title>
        <authorList>
            <person name="Mckernan K.J."/>
            <person name="Crawford S."/>
            <person name="Trippe A."/>
            <person name="Kane L.T."/>
            <person name="Mclaughlin S."/>
        </authorList>
    </citation>
    <scope>NUCLEOTIDE SEQUENCE [LARGE SCALE GENOMIC DNA]</scope>
    <source>
        <strain evidence="1">MGC-MH-2018</strain>
    </source>
</reference>
<dbReference type="EMBL" id="JAFIQS010000001">
    <property type="protein sequence ID" value="KAG5174783.1"/>
    <property type="molecule type" value="Genomic_DNA"/>
</dbReference>
<protein>
    <submittedName>
        <fullName evidence="1">Uncharacterized protein</fullName>
    </submittedName>
</protein>
<evidence type="ECO:0000313" key="1">
    <source>
        <dbReference type="EMBL" id="KAG5174783.1"/>
    </source>
</evidence>
<gene>
    <name evidence="1" type="ORF">JR316_001451</name>
</gene>
<organism evidence="1">
    <name type="scientific">Psilocybe cubensis</name>
    <name type="common">Psychedelic mushroom</name>
    <name type="synonym">Stropharia cubensis</name>
    <dbReference type="NCBI Taxonomy" id="181762"/>
    <lineage>
        <taxon>Eukaryota</taxon>
        <taxon>Fungi</taxon>
        <taxon>Dikarya</taxon>
        <taxon>Basidiomycota</taxon>
        <taxon>Agaricomycotina</taxon>
        <taxon>Agaricomycetes</taxon>
        <taxon>Agaricomycetidae</taxon>
        <taxon>Agaricales</taxon>
        <taxon>Agaricineae</taxon>
        <taxon>Strophariaceae</taxon>
        <taxon>Psilocybe</taxon>
    </lineage>
</organism>
<name>A0A8H8CR75_PSICU</name>
<accession>A0A8H8CR75</accession>
<proteinExistence type="predicted"/>
<comment type="caution">
    <text evidence="1">The sequence shown here is derived from an EMBL/GenBank/DDBJ whole genome shotgun (WGS) entry which is preliminary data.</text>
</comment>
<dbReference type="AlphaFoldDB" id="A0A8H8CR75"/>
<sequence>MSELPPPSTPLSEFFSPIMLENDDDYDTGVPVQNPPKPKKLKVPKTEAVERLREQRFSAILLNVKELQKNLNKTLLHPDKYPRLELPSDLDSTIPIETDYLERIFHHHSKQGLIPSYFRQLLSERESPSDNKFYLEIMGSVAYSLHQPAIRSTGPDRLQDLRNSLERYMDIHIANRGSLESLPYSSFCIVEANMKDEIPVHYGQTAHLRAVEPRLTPAERDMNVLYRQALIYVGTHLTENQPTEFHLTETSQTTRRPTQCAEVIAWPFIMQFARDFLRKGQKTKRIEIVSLTLSKSEGRPAIPFCTNCSMRAKGRCNEIFGLRIVDASRALGPDIYQSEETLSKWSELED</sequence>